<gene>
    <name evidence="4" type="ORF">OMM_07964</name>
</gene>
<proteinExistence type="inferred from homology"/>
<accession>A0A1V1PA71</accession>
<evidence type="ECO:0000256" key="2">
    <source>
        <dbReference type="ARBA" id="ARBA00007131"/>
    </source>
</evidence>
<protein>
    <submittedName>
        <fullName evidence="4">Transketolase</fullName>
    </submittedName>
</protein>
<dbReference type="EMBL" id="ATBP01000238">
    <property type="protein sequence ID" value="ETR71674.1"/>
    <property type="molecule type" value="Genomic_DNA"/>
</dbReference>
<comment type="similarity">
    <text evidence="2">Belongs to the transketolase family.</text>
</comment>
<sequence>MKYLKQKAECLRKETIRFHGKAPGTRLASSLSDVEIFTCLYYGGILNFKSDEPHWDNRDRLIVSKAHGAISLCILLAELGFLI</sequence>
<dbReference type="AlphaFoldDB" id="A0A1V1PA71"/>
<dbReference type="PANTHER" id="PTHR47514">
    <property type="entry name" value="TRANSKETOLASE N-TERMINAL SECTION-RELATED"/>
    <property type="match status" value="1"/>
</dbReference>
<comment type="caution">
    <text evidence="4">The sequence shown here is derived from an EMBL/GenBank/DDBJ whole genome shotgun (WGS) entry which is preliminary data.</text>
</comment>
<name>A0A1V1PA71_9BACT</name>
<evidence type="ECO:0000256" key="3">
    <source>
        <dbReference type="ARBA" id="ARBA00023052"/>
    </source>
</evidence>
<dbReference type="PANTHER" id="PTHR47514:SF1">
    <property type="entry name" value="TRANSKETOLASE N-TERMINAL SECTION-RELATED"/>
    <property type="match status" value="1"/>
</dbReference>
<dbReference type="Proteomes" id="UP000189670">
    <property type="component" value="Unassembled WGS sequence"/>
</dbReference>
<evidence type="ECO:0000313" key="5">
    <source>
        <dbReference type="Proteomes" id="UP000189670"/>
    </source>
</evidence>
<reference evidence="5" key="1">
    <citation type="submission" date="2012-11" db="EMBL/GenBank/DDBJ databases">
        <authorList>
            <person name="Lucero-Rivera Y.E."/>
            <person name="Tovar-Ramirez D."/>
        </authorList>
    </citation>
    <scope>NUCLEOTIDE SEQUENCE [LARGE SCALE GENOMIC DNA]</scope>
    <source>
        <strain evidence="5">Araruama</strain>
    </source>
</reference>
<organism evidence="4 5">
    <name type="scientific">Candidatus Magnetoglobus multicellularis str. Araruama</name>
    <dbReference type="NCBI Taxonomy" id="890399"/>
    <lineage>
        <taxon>Bacteria</taxon>
        <taxon>Pseudomonadati</taxon>
        <taxon>Thermodesulfobacteriota</taxon>
        <taxon>Desulfobacteria</taxon>
        <taxon>Desulfobacterales</taxon>
        <taxon>Desulfobacteraceae</taxon>
        <taxon>Candidatus Magnetoglobus</taxon>
    </lineage>
</organism>
<comment type="cofactor">
    <cofactor evidence="1">
        <name>thiamine diphosphate</name>
        <dbReference type="ChEBI" id="CHEBI:58937"/>
    </cofactor>
</comment>
<evidence type="ECO:0000313" key="4">
    <source>
        <dbReference type="EMBL" id="ETR71674.1"/>
    </source>
</evidence>
<evidence type="ECO:0000256" key="1">
    <source>
        <dbReference type="ARBA" id="ARBA00001964"/>
    </source>
</evidence>
<dbReference type="SUPFAM" id="SSF52518">
    <property type="entry name" value="Thiamin diphosphate-binding fold (THDP-binding)"/>
    <property type="match status" value="1"/>
</dbReference>
<keyword evidence="3" id="KW-0786">Thiamine pyrophosphate</keyword>
<dbReference type="InterPro" id="IPR029061">
    <property type="entry name" value="THDP-binding"/>
</dbReference>
<dbReference type="Gene3D" id="3.40.50.970">
    <property type="match status" value="1"/>
</dbReference>